<organism evidence="3 4">
    <name type="scientific">Kordia algicida OT-1</name>
    <dbReference type="NCBI Taxonomy" id="391587"/>
    <lineage>
        <taxon>Bacteria</taxon>
        <taxon>Pseudomonadati</taxon>
        <taxon>Bacteroidota</taxon>
        <taxon>Flavobacteriia</taxon>
        <taxon>Flavobacteriales</taxon>
        <taxon>Flavobacteriaceae</taxon>
        <taxon>Kordia</taxon>
    </lineage>
</organism>
<dbReference type="Gene3D" id="1.10.10.60">
    <property type="entry name" value="Homeodomain-like"/>
    <property type="match status" value="1"/>
</dbReference>
<dbReference type="GO" id="GO:0003700">
    <property type="term" value="F:DNA-binding transcription factor activity"/>
    <property type="evidence" value="ECO:0007669"/>
    <property type="project" value="InterPro"/>
</dbReference>
<reference evidence="3 4" key="1">
    <citation type="journal article" date="2011" name="J. Bacteriol.">
        <title>Genome sequence of the algicidal bacterium Kordia algicida OT-1.</title>
        <authorList>
            <person name="Lee H.S."/>
            <person name="Kang S.G."/>
            <person name="Kwon K.K."/>
            <person name="Lee J.H."/>
            <person name="Kim S.J."/>
        </authorList>
    </citation>
    <scope>NUCLEOTIDE SEQUENCE [LARGE SCALE GENOMIC DNA]</scope>
    <source>
        <strain evidence="3 4">OT-1</strain>
    </source>
</reference>
<evidence type="ECO:0000313" key="4">
    <source>
        <dbReference type="Proteomes" id="UP000002945"/>
    </source>
</evidence>
<evidence type="ECO:0000256" key="1">
    <source>
        <dbReference type="SAM" id="Phobius"/>
    </source>
</evidence>
<dbReference type="RefSeq" id="WP_007093238.1">
    <property type="nucleotide sequence ID" value="NZ_CP142125.1"/>
</dbReference>
<gene>
    <name evidence="3" type="ORF">KAOT1_03327</name>
</gene>
<name>A9DVD8_9FLAO</name>
<dbReference type="eggNOG" id="COG2207">
    <property type="taxonomic scope" value="Bacteria"/>
</dbReference>
<keyword evidence="1" id="KW-0812">Transmembrane</keyword>
<accession>A9DVD8</accession>
<dbReference type="OrthoDB" id="1420897at2"/>
<dbReference type="Proteomes" id="UP000002945">
    <property type="component" value="Unassembled WGS sequence"/>
</dbReference>
<dbReference type="PROSITE" id="PS01124">
    <property type="entry name" value="HTH_ARAC_FAMILY_2"/>
    <property type="match status" value="1"/>
</dbReference>
<comment type="caution">
    <text evidence="3">The sequence shown here is derived from an EMBL/GenBank/DDBJ whole genome shotgun (WGS) entry which is preliminary data.</text>
</comment>
<evidence type="ECO:0000259" key="2">
    <source>
        <dbReference type="PROSITE" id="PS01124"/>
    </source>
</evidence>
<feature type="transmembrane region" description="Helical" evidence="1">
    <location>
        <begin position="410"/>
        <end position="429"/>
    </location>
</feature>
<dbReference type="InterPro" id="IPR018060">
    <property type="entry name" value="HTH_AraC"/>
</dbReference>
<dbReference type="GO" id="GO:0043565">
    <property type="term" value="F:sequence-specific DNA binding"/>
    <property type="evidence" value="ECO:0007669"/>
    <property type="project" value="InterPro"/>
</dbReference>
<keyword evidence="4" id="KW-1185">Reference proteome</keyword>
<dbReference type="EMBL" id="ABIB01000004">
    <property type="protein sequence ID" value="EDP96408.1"/>
    <property type="molecule type" value="Genomic_DNA"/>
</dbReference>
<feature type="domain" description="HTH araC/xylS-type" evidence="2">
    <location>
        <begin position="489"/>
        <end position="568"/>
    </location>
</feature>
<keyword evidence="1" id="KW-0472">Membrane</keyword>
<protein>
    <recommendedName>
        <fullName evidence="2">HTH araC/xylS-type domain-containing protein</fullName>
    </recommendedName>
</protein>
<evidence type="ECO:0000313" key="3">
    <source>
        <dbReference type="EMBL" id="EDP96408.1"/>
    </source>
</evidence>
<proteinExistence type="predicted"/>
<dbReference type="HOGENOM" id="CLU_471582_0_0_10"/>
<dbReference type="STRING" id="391587.KAOT1_03327"/>
<dbReference type="AlphaFoldDB" id="A9DVD8"/>
<keyword evidence="1" id="KW-1133">Transmembrane helix</keyword>
<sequence>MNKGLIYIYIIISSFYGYAQDLTYQSLKNSSLDSLREVLREISSDTVADLKLNSIYLKLAKEAKDTMHISYAYRGYERRLPIEQRNDYWDSIIQISDGLPINFKLASYSYKAYNHLMLNEINESLSNFLTLYELSKKYNNIYQQHYSLLNLTQLKFNFEDTSGALDFARKNLKLVTSDEFKNYVIKTKGISRANSYLAFEKMAVKSSLNEILLFEGKIDSARYYLNLIKKDYKTILGNGIDTLHFYEARDIYYASKASYLYNTNNYEQSITYSDSLLTLIPKKYLYNNIIFKGNYFKGMSYSYLKQDSLALKYLKNCDSLLWADHQLSSYGPYLARSVLNKLYLLHKKNDNAIGQIDYLNKTIAYDSLINTSYGDINYKILKHFELPEIIETKDNLIKQLKFKKVLNKSLAIFGFILFGLSLIYIAWLYRKFYIYNNNFNKLIQNRSIEVAYDFSAEKLDKIFKTMDEFEINESYLKPVIRVEDVFDYGINTKTLNDALRLRGSRNFSDYINRLKVNYAFVEITNNIKYHKSSTLRLLAEKSGFTSQKIFNKKFIEIFGFSPMFYVKKLNSGFDLSSM</sequence>